<dbReference type="KEGG" id="nhe:NECHADRAFT_55935"/>
<keyword evidence="7" id="KW-0539">Nucleus</keyword>
<evidence type="ECO:0000259" key="13">
    <source>
        <dbReference type="PROSITE" id="PS50048"/>
    </source>
</evidence>
<dbReference type="InParanoid" id="C7ZQ53"/>
<sequence length="411" mass="46055">MSTTPTSVDADGVRRKRRNSSPGADERQAQRQRAQRTIIACERCRMKKLRCMGGLPCSACQRAKVECGFGDRERDSQNSISIANQRISQLEKTVAELIATINRETNTLPPRTLVQPSTRLSERPENPGDTQRVSRSSIFRSGLGLAAPNGSLIMTPEASQGSVDPRSSERLESRWSALQHDSAPFPALMGHPAAWLERPVKTNPGGVSPNTVGMTIYKAQVHLQSEPVSEGIVEEVVARALFTLFFQKCHPSFPMLESYEDLGRHFEHIRSSSPFLFTSILAIAGRYYNSYRERLLALERPQAITVNALEALAELACAHLGFVLFRKQHQLSDVQATLLLSVWIPRGKGQSADQWMISGLCNRLAHRIGMTDLWSRPEVQRFINSPNPDVKDTQLVDEILPQWHTWLMLHQ</sequence>
<accession>C7ZQ53</accession>
<feature type="compositionally biased region" description="Polar residues" evidence="12">
    <location>
        <begin position="108"/>
        <end position="119"/>
    </location>
</feature>
<evidence type="ECO:0000256" key="6">
    <source>
        <dbReference type="ARBA" id="ARBA00023163"/>
    </source>
</evidence>
<evidence type="ECO:0000256" key="12">
    <source>
        <dbReference type="SAM" id="MobiDB-lite"/>
    </source>
</evidence>
<evidence type="ECO:0000256" key="8">
    <source>
        <dbReference type="ARBA" id="ARBA00038134"/>
    </source>
</evidence>
<evidence type="ECO:0000256" key="1">
    <source>
        <dbReference type="ARBA" id="ARBA00004123"/>
    </source>
</evidence>
<dbReference type="SMART" id="SM00066">
    <property type="entry name" value="GAL4"/>
    <property type="match status" value="1"/>
</dbReference>
<dbReference type="GO" id="GO:0005634">
    <property type="term" value="C:nucleus"/>
    <property type="evidence" value="ECO:0007669"/>
    <property type="project" value="UniProtKB-SubCell"/>
</dbReference>
<keyword evidence="15" id="KW-1185">Reference proteome</keyword>
<dbReference type="HOGENOM" id="CLU_669194_0_0_1"/>
<reference evidence="14 15" key="1">
    <citation type="journal article" date="2009" name="PLoS Genet.">
        <title>The genome of Nectria haematococca: contribution of supernumerary chromosomes to gene expansion.</title>
        <authorList>
            <person name="Coleman J.J."/>
            <person name="Rounsley S.D."/>
            <person name="Rodriguez-Carres M."/>
            <person name="Kuo A."/>
            <person name="Wasmann C.C."/>
            <person name="Grimwood J."/>
            <person name="Schmutz J."/>
            <person name="Taga M."/>
            <person name="White G.J."/>
            <person name="Zhou S."/>
            <person name="Schwartz D.C."/>
            <person name="Freitag M."/>
            <person name="Ma L.J."/>
            <person name="Danchin E.G."/>
            <person name="Henrissat B."/>
            <person name="Coutinho P.M."/>
            <person name="Nelson D.R."/>
            <person name="Straney D."/>
            <person name="Napoli C.A."/>
            <person name="Barker B.M."/>
            <person name="Gribskov M."/>
            <person name="Rep M."/>
            <person name="Kroken S."/>
            <person name="Molnar I."/>
            <person name="Rensing C."/>
            <person name="Kennell J.C."/>
            <person name="Zamora J."/>
            <person name="Farman M.L."/>
            <person name="Selker E.U."/>
            <person name="Salamov A."/>
            <person name="Shapiro H."/>
            <person name="Pangilinan J."/>
            <person name="Lindquist E."/>
            <person name="Lamers C."/>
            <person name="Grigoriev I.V."/>
            <person name="Geiser D.M."/>
            <person name="Covert S.F."/>
            <person name="Temporini E."/>
            <person name="Vanetten H.D."/>
        </authorList>
    </citation>
    <scope>NUCLEOTIDE SEQUENCE [LARGE SCALE GENOMIC DNA]</scope>
    <source>
        <strain evidence="15">ATCC MYA-4622 / CBS 123669 / FGSC 9596 / NRRL 45880 / 77-13-4</strain>
    </source>
</reference>
<evidence type="ECO:0000256" key="3">
    <source>
        <dbReference type="ARBA" id="ARBA00022833"/>
    </source>
</evidence>
<dbReference type="Pfam" id="PF00172">
    <property type="entry name" value="Zn_clus"/>
    <property type="match status" value="1"/>
</dbReference>
<dbReference type="OMA" id="TSCDHCR"/>
<evidence type="ECO:0000256" key="5">
    <source>
        <dbReference type="ARBA" id="ARBA00023125"/>
    </source>
</evidence>
<dbReference type="GO" id="GO:0000981">
    <property type="term" value="F:DNA-binding transcription factor activity, RNA polymerase II-specific"/>
    <property type="evidence" value="ECO:0007669"/>
    <property type="project" value="InterPro"/>
</dbReference>
<dbReference type="PANTHER" id="PTHR31845:SF34">
    <property type="entry name" value="TRANSCRIPTIONAL ACTIVATOR OF PROTEASES PRTT"/>
    <property type="match status" value="1"/>
</dbReference>
<evidence type="ECO:0000256" key="7">
    <source>
        <dbReference type="ARBA" id="ARBA00023242"/>
    </source>
</evidence>
<dbReference type="CDD" id="cd00067">
    <property type="entry name" value="GAL4"/>
    <property type="match status" value="1"/>
</dbReference>
<organism evidence="14 15">
    <name type="scientific">Fusarium vanettenii (strain ATCC MYA-4622 / CBS 123669 / FGSC 9596 / NRRL 45880 / 77-13-4)</name>
    <name type="common">Fusarium solani subsp. pisi</name>
    <dbReference type="NCBI Taxonomy" id="660122"/>
    <lineage>
        <taxon>Eukaryota</taxon>
        <taxon>Fungi</taxon>
        <taxon>Dikarya</taxon>
        <taxon>Ascomycota</taxon>
        <taxon>Pezizomycotina</taxon>
        <taxon>Sordariomycetes</taxon>
        <taxon>Hypocreomycetidae</taxon>
        <taxon>Hypocreales</taxon>
        <taxon>Nectriaceae</taxon>
        <taxon>Fusarium</taxon>
        <taxon>Fusarium solani species complex</taxon>
        <taxon>Fusarium vanettenii</taxon>
    </lineage>
</organism>
<feature type="region of interest" description="Disordered" evidence="12">
    <location>
        <begin position="108"/>
        <end position="135"/>
    </location>
</feature>
<dbReference type="AlphaFoldDB" id="C7ZQ53"/>
<dbReference type="GO" id="GO:0000976">
    <property type="term" value="F:transcription cis-regulatory region binding"/>
    <property type="evidence" value="ECO:0007669"/>
    <property type="project" value="TreeGrafter"/>
</dbReference>
<feature type="domain" description="Zn(2)-C6 fungal-type" evidence="13">
    <location>
        <begin position="40"/>
        <end position="69"/>
    </location>
</feature>
<feature type="coiled-coil region" evidence="11">
    <location>
        <begin position="80"/>
        <end position="107"/>
    </location>
</feature>
<evidence type="ECO:0000256" key="11">
    <source>
        <dbReference type="SAM" id="Coils"/>
    </source>
</evidence>
<dbReference type="RefSeq" id="XP_003039561.1">
    <property type="nucleotide sequence ID" value="XM_003039515.1"/>
</dbReference>
<evidence type="ECO:0000256" key="10">
    <source>
        <dbReference type="ARBA" id="ARBA00042461"/>
    </source>
</evidence>
<dbReference type="PROSITE" id="PS50048">
    <property type="entry name" value="ZN2_CY6_FUNGAL_2"/>
    <property type="match status" value="1"/>
</dbReference>
<dbReference type="eggNOG" id="ENOG502RD55">
    <property type="taxonomic scope" value="Eukaryota"/>
</dbReference>
<keyword evidence="11" id="KW-0175">Coiled coil</keyword>
<name>C7ZQ53_FUSV7</name>
<dbReference type="InterPro" id="IPR051089">
    <property type="entry name" value="prtT"/>
</dbReference>
<dbReference type="Gene3D" id="4.10.240.10">
    <property type="entry name" value="Zn(2)-C6 fungal-type DNA-binding domain"/>
    <property type="match status" value="1"/>
</dbReference>
<dbReference type="Proteomes" id="UP000005206">
    <property type="component" value="Unassembled WGS sequence"/>
</dbReference>
<evidence type="ECO:0000256" key="9">
    <source>
        <dbReference type="ARBA" id="ARBA00041135"/>
    </source>
</evidence>
<proteinExistence type="inferred from homology"/>
<dbReference type="CDD" id="cd12148">
    <property type="entry name" value="fungal_TF_MHR"/>
    <property type="match status" value="1"/>
</dbReference>
<protein>
    <recommendedName>
        <fullName evidence="9">Transcriptional activator of proteases prtT</fullName>
    </recommendedName>
    <alternativeName>
        <fullName evidence="10">Zn(2)-C6 zinc finger-containing protein prtT</fullName>
    </alternativeName>
</protein>
<dbReference type="STRING" id="660122.C7ZQ53"/>
<keyword evidence="4" id="KW-0805">Transcription regulation</keyword>
<dbReference type="PROSITE" id="PS00463">
    <property type="entry name" value="ZN2_CY6_FUNGAL_1"/>
    <property type="match status" value="1"/>
</dbReference>
<evidence type="ECO:0000256" key="4">
    <source>
        <dbReference type="ARBA" id="ARBA00023015"/>
    </source>
</evidence>
<dbReference type="SUPFAM" id="SSF57701">
    <property type="entry name" value="Zn2/Cys6 DNA-binding domain"/>
    <property type="match status" value="1"/>
</dbReference>
<keyword evidence="5" id="KW-0238">DNA-binding</keyword>
<evidence type="ECO:0000256" key="2">
    <source>
        <dbReference type="ARBA" id="ARBA00022723"/>
    </source>
</evidence>
<dbReference type="InterPro" id="IPR036864">
    <property type="entry name" value="Zn2-C6_fun-type_DNA-bd_sf"/>
</dbReference>
<feature type="region of interest" description="Disordered" evidence="12">
    <location>
        <begin position="1"/>
        <end position="31"/>
    </location>
</feature>
<keyword evidence="3" id="KW-0862">Zinc</keyword>
<gene>
    <name evidence="14" type="ORF">NECHADRAFT_55935</name>
</gene>
<dbReference type="GO" id="GO:0008270">
    <property type="term" value="F:zinc ion binding"/>
    <property type="evidence" value="ECO:0007669"/>
    <property type="project" value="InterPro"/>
</dbReference>
<keyword evidence="6" id="KW-0804">Transcription</keyword>
<dbReference type="OrthoDB" id="5104218at2759"/>
<dbReference type="InterPro" id="IPR001138">
    <property type="entry name" value="Zn2Cys6_DnaBD"/>
</dbReference>
<keyword evidence="2" id="KW-0479">Metal-binding</keyword>
<evidence type="ECO:0000313" key="15">
    <source>
        <dbReference type="Proteomes" id="UP000005206"/>
    </source>
</evidence>
<comment type="similarity">
    <text evidence="8">Belongs to the prtT family.</text>
</comment>
<comment type="subcellular location">
    <subcellularLocation>
        <location evidence="1">Nucleus</location>
    </subcellularLocation>
</comment>
<dbReference type="VEuPathDB" id="FungiDB:NECHADRAFT_55935"/>
<evidence type="ECO:0000313" key="14">
    <source>
        <dbReference type="EMBL" id="EEU33848.1"/>
    </source>
</evidence>
<dbReference type="EMBL" id="GG698983">
    <property type="protein sequence ID" value="EEU33848.1"/>
    <property type="molecule type" value="Genomic_DNA"/>
</dbReference>
<dbReference type="GeneID" id="9667091"/>
<dbReference type="PANTHER" id="PTHR31845">
    <property type="entry name" value="FINGER DOMAIN PROTEIN, PUTATIVE-RELATED"/>
    <property type="match status" value="1"/>
</dbReference>